<feature type="region of interest" description="Disordered" evidence="1">
    <location>
        <begin position="113"/>
        <end position="143"/>
    </location>
</feature>
<dbReference type="AlphaFoldDB" id="A0A7J7Z4C5"/>
<sequence length="159" mass="18231">MLPLSVQATVVGDPPRSGCFSSFLPFHRQLLQLWILLQASRSPVLKEAFCFVLMKTRERFLLRFVTGSLKSFQCFTITEKSREQLEKNLRKQLFPKPSLIDDPKEVKRLNNFNHPWHSDEGLQRHPRERGRGSGTGTPGPHSCFIQSSSARICFTCQLT</sequence>
<dbReference type="Proteomes" id="UP000527355">
    <property type="component" value="Unassembled WGS sequence"/>
</dbReference>
<proteinExistence type="predicted"/>
<name>A0A7J7Z4C5_MYOMY</name>
<comment type="caution">
    <text evidence="2">The sequence shown here is derived from an EMBL/GenBank/DDBJ whole genome shotgun (WGS) entry which is preliminary data.</text>
</comment>
<evidence type="ECO:0000313" key="2">
    <source>
        <dbReference type="EMBL" id="KAF6369123.1"/>
    </source>
</evidence>
<organism evidence="2 3">
    <name type="scientific">Myotis myotis</name>
    <name type="common">Greater mouse-eared bat</name>
    <name type="synonym">Vespertilio myotis</name>
    <dbReference type="NCBI Taxonomy" id="51298"/>
    <lineage>
        <taxon>Eukaryota</taxon>
        <taxon>Metazoa</taxon>
        <taxon>Chordata</taxon>
        <taxon>Craniata</taxon>
        <taxon>Vertebrata</taxon>
        <taxon>Euteleostomi</taxon>
        <taxon>Mammalia</taxon>
        <taxon>Eutheria</taxon>
        <taxon>Laurasiatheria</taxon>
        <taxon>Chiroptera</taxon>
        <taxon>Yangochiroptera</taxon>
        <taxon>Vespertilionidae</taxon>
        <taxon>Myotis</taxon>
    </lineage>
</organism>
<evidence type="ECO:0000256" key="1">
    <source>
        <dbReference type="SAM" id="MobiDB-lite"/>
    </source>
</evidence>
<protein>
    <submittedName>
        <fullName evidence="2">Uncharacterized protein</fullName>
    </submittedName>
</protein>
<gene>
    <name evidence="2" type="ORF">mMyoMyo1_010528</name>
</gene>
<dbReference type="EMBL" id="JABWUV010000003">
    <property type="protein sequence ID" value="KAF6369123.1"/>
    <property type="molecule type" value="Genomic_DNA"/>
</dbReference>
<accession>A0A7J7Z4C5</accession>
<keyword evidence="3" id="KW-1185">Reference proteome</keyword>
<reference evidence="2 3" key="1">
    <citation type="journal article" date="2020" name="Nature">
        <title>Six reference-quality genomes reveal evolution of bat adaptations.</title>
        <authorList>
            <person name="Jebb D."/>
            <person name="Huang Z."/>
            <person name="Pippel M."/>
            <person name="Hughes G.M."/>
            <person name="Lavrichenko K."/>
            <person name="Devanna P."/>
            <person name="Winkler S."/>
            <person name="Jermiin L.S."/>
            <person name="Skirmuntt E.C."/>
            <person name="Katzourakis A."/>
            <person name="Burkitt-Gray L."/>
            <person name="Ray D.A."/>
            <person name="Sullivan K.A.M."/>
            <person name="Roscito J.G."/>
            <person name="Kirilenko B.M."/>
            <person name="Davalos L.M."/>
            <person name="Corthals A.P."/>
            <person name="Power M.L."/>
            <person name="Jones G."/>
            <person name="Ransome R.D."/>
            <person name="Dechmann D.K.N."/>
            <person name="Locatelli A.G."/>
            <person name="Puechmaille S.J."/>
            <person name="Fedrigo O."/>
            <person name="Jarvis E.D."/>
            <person name="Hiller M."/>
            <person name="Vernes S.C."/>
            <person name="Myers E.W."/>
            <person name="Teeling E.C."/>
        </authorList>
    </citation>
    <scope>NUCLEOTIDE SEQUENCE [LARGE SCALE GENOMIC DNA]</scope>
    <source>
        <strain evidence="2">MMyoMyo1</strain>
        <tissue evidence="2">Flight muscle</tissue>
    </source>
</reference>
<evidence type="ECO:0000313" key="3">
    <source>
        <dbReference type="Proteomes" id="UP000527355"/>
    </source>
</evidence>
<feature type="compositionally biased region" description="Basic and acidic residues" evidence="1">
    <location>
        <begin position="116"/>
        <end position="131"/>
    </location>
</feature>